<evidence type="ECO:0000313" key="2">
    <source>
        <dbReference type="Proteomes" id="UP000177053"/>
    </source>
</evidence>
<sequence length="345" mass="40388">MKIAFVGNFEYNCGSSNTILGYIRAGKTLGYDIRVSDFGNADKTIRNSIPIASKNWKPDLMVIIYESYPFLSNETIERICSYIPRSKRILIDPDGKYLPPISTENDTNHPTKDSYKYWTNLYDSLSDIVLQPCINMPHKANIKKFFYFGIGTKTTEIKKQHKDFELAYVGNNWYRWHDIEWLVKITSSIRSILKRIALIGQFWSGEVMEEFKEATYSEPELLQKNQIEVYEPAPYGQVEKAMGRSYLHPIFIRPILCKIEFVTPRMFETLLADTLPVIPPYFTYANKLYGKNIEKFTLYSDDPTKDIANIFNNYKANKKVVDEIRWYLKVNHSYEVRLKELTQFV</sequence>
<dbReference type="AlphaFoldDB" id="A0A1F7XCP3"/>
<organism evidence="1 2">
    <name type="scientific">Candidatus Woesebacteria bacterium RBG_16_34_12</name>
    <dbReference type="NCBI Taxonomy" id="1802480"/>
    <lineage>
        <taxon>Bacteria</taxon>
        <taxon>Candidatus Woeseibacteriota</taxon>
    </lineage>
</organism>
<reference evidence="1 2" key="1">
    <citation type="journal article" date="2016" name="Nat. Commun.">
        <title>Thousands of microbial genomes shed light on interconnected biogeochemical processes in an aquifer system.</title>
        <authorList>
            <person name="Anantharaman K."/>
            <person name="Brown C.T."/>
            <person name="Hug L.A."/>
            <person name="Sharon I."/>
            <person name="Castelle C.J."/>
            <person name="Probst A.J."/>
            <person name="Thomas B.C."/>
            <person name="Singh A."/>
            <person name="Wilkins M.J."/>
            <person name="Karaoz U."/>
            <person name="Brodie E.L."/>
            <person name="Williams K.H."/>
            <person name="Hubbard S.S."/>
            <person name="Banfield J.F."/>
        </authorList>
    </citation>
    <scope>NUCLEOTIDE SEQUENCE [LARGE SCALE GENOMIC DNA]</scope>
</reference>
<dbReference type="Proteomes" id="UP000177053">
    <property type="component" value="Unassembled WGS sequence"/>
</dbReference>
<evidence type="ECO:0008006" key="3">
    <source>
        <dbReference type="Google" id="ProtNLM"/>
    </source>
</evidence>
<accession>A0A1F7XCP3</accession>
<dbReference type="EMBL" id="MGFS01000003">
    <property type="protein sequence ID" value="OGM12085.1"/>
    <property type="molecule type" value="Genomic_DNA"/>
</dbReference>
<gene>
    <name evidence="1" type="ORF">A2Z22_03265</name>
</gene>
<evidence type="ECO:0000313" key="1">
    <source>
        <dbReference type="EMBL" id="OGM12085.1"/>
    </source>
</evidence>
<protein>
    <recommendedName>
        <fullName evidence="3">DUF3880 domain-containing protein</fullName>
    </recommendedName>
</protein>
<comment type="caution">
    <text evidence="1">The sequence shown here is derived from an EMBL/GenBank/DDBJ whole genome shotgun (WGS) entry which is preliminary data.</text>
</comment>
<proteinExistence type="predicted"/>
<name>A0A1F7XCP3_9BACT</name>